<feature type="active site" description="Proton donor" evidence="12">
    <location>
        <position position="44"/>
    </location>
</feature>
<dbReference type="Gene3D" id="1.10.150.210">
    <property type="entry name" value="Phosphoserine phosphatase, domain 2"/>
    <property type="match status" value="1"/>
</dbReference>
<dbReference type="SUPFAM" id="SSF56784">
    <property type="entry name" value="HAD-like"/>
    <property type="match status" value="1"/>
</dbReference>
<dbReference type="NCBIfam" id="TIGR01488">
    <property type="entry name" value="HAD-SF-IB"/>
    <property type="match status" value="1"/>
</dbReference>
<dbReference type="GO" id="GO:0006564">
    <property type="term" value="P:L-serine biosynthetic process"/>
    <property type="evidence" value="ECO:0007669"/>
    <property type="project" value="UniProtKB-KW"/>
</dbReference>
<dbReference type="PANTHER" id="PTHR43344:SF2">
    <property type="entry name" value="PHOSPHOSERINE PHOSPHATASE"/>
    <property type="match status" value="1"/>
</dbReference>
<evidence type="ECO:0000256" key="1">
    <source>
        <dbReference type="ARBA" id="ARBA00001946"/>
    </source>
</evidence>
<evidence type="ECO:0000256" key="3">
    <source>
        <dbReference type="ARBA" id="ARBA00009184"/>
    </source>
</evidence>
<organism evidence="13 14">
    <name type="scientific">Hypsibius exemplaris</name>
    <name type="common">Freshwater tardigrade</name>
    <dbReference type="NCBI Taxonomy" id="2072580"/>
    <lineage>
        <taxon>Eukaryota</taxon>
        <taxon>Metazoa</taxon>
        <taxon>Ecdysozoa</taxon>
        <taxon>Tardigrada</taxon>
        <taxon>Eutardigrada</taxon>
        <taxon>Parachela</taxon>
        <taxon>Hypsibioidea</taxon>
        <taxon>Hypsibiidae</taxon>
        <taxon>Hypsibius</taxon>
    </lineage>
</organism>
<evidence type="ECO:0000256" key="11">
    <source>
        <dbReference type="ARBA" id="ARBA00031693"/>
    </source>
</evidence>
<gene>
    <name evidence="13" type="ORF">BV898_09669</name>
</gene>
<proteinExistence type="inferred from homology"/>
<evidence type="ECO:0000256" key="12">
    <source>
        <dbReference type="PIRSR" id="PIRSR604469-1"/>
    </source>
</evidence>
<dbReference type="InterPro" id="IPR050582">
    <property type="entry name" value="HAD-like_SerB"/>
</dbReference>
<dbReference type="GO" id="GO:0005737">
    <property type="term" value="C:cytoplasm"/>
    <property type="evidence" value="ECO:0007669"/>
    <property type="project" value="TreeGrafter"/>
</dbReference>
<evidence type="ECO:0000256" key="8">
    <source>
        <dbReference type="ARBA" id="ARBA00022801"/>
    </source>
</evidence>
<protein>
    <recommendedName>
        <fullName evidence="5">Phosphoserine phosphatase</fullName>
        <ecNumber evidence="4">3.1.3.3</ecNumber>
    </recommendedName>
    <alternativeName>
        <fullName evidence="11">O-phosphoserine phosphohydrolase</fullName>
    </alternativeName>
</protein>
<dbReference type="AlphaFoldDB" id="A0A1W0WLV6"/>
<feature type="active site" description="Nucleophile" evidence="12">
    <location>
        <position position="42"/>
    </location>
</feature>
<evidence type="ECO:0000256" key="4">
    <source>
        <dbReference type="ARBA" id="ARBA00012640"/>
    </source>
</evidence>
<reference evidence="14" key="1">
    <citation type="submission" date="2017-01" db="EMBL/GenBank/DDBJ databases">
        <title>Comparative genomics of anhydrobiosis in the tardigrade Hypsibius dujardini.</title>
        <authorList>
            <person name="Yoshida Y."/>
            <person name="Koutsovoulos G."/>
            <person name="Laetsch D."/>
            <person name="Stevens L."/>
            <person name="Kumar S."/>
            <person name="Horikawa D."/>
            <person name="Ishino K."/>
            <person name="Komine S."/>
            <person name="Tomita M."/>
            <person name="Blaxter M."/>
            <person name="Arakawa K."/>
        </authorList>
    </citation>
    <scope>NUCLEOTIDE SEQUENCE [LARGE SCALE GENOMIC DNA]</scope>
    <source>
        <strain evidence="14">Z151</strain>
    </source>
</reference>
<evidence type="ECO:0000256" key="9">
    <source>
        <dbReference type="ARBA" id="ARBA00022842"/>
    </source>
</evidence>
<keyword evidence="10" id="KW-0718">Serine biosynthesis</keyword>
<evidence type="ECO:0000256" key="7">
    <source>
        <dbReference type="ARBA" id="ARBA00022723"/>
    </source>
</evidence>
<evidence type="ECO:0000256" key="5">
    <source>
        <dbReference type="ARBA" id="ARBA00015196"/>
    </source>
</evidence>
<dbReference type="Proteomes" id="UP000192578">
    <property type="component" value="Unassembled WGS sequence"/>
</dbReference>
<evidence type="ECO:0000256" key="10">
    <source>
        <dbReference type="ARBA" id="ARBA00023299"/>
    </source>
</evidence>
<accession>A0A1W0WLV6</accession>
<dbReference type="GO" id="GO:0000287">
    <property type="term" value="F:magnesium ion binding"/>
    <property type="evidence" value="ECO:0007669"/>
    <property type="project" value="TreeGrafter"/>
</dbReference>
<dbReference type="Pfam" id="PF00702">
    <property type="entry name" value="Hydrolase"/>
    <property type="match status" value="1"/>
</dbReference>
<evidence type="ECO:0000256" key="6">
    <source>
        <dbReference type="ARBA" id="ARBA00022605"/>
    </source>
</evidence>
<dbReference type="OrthoDB" id="27226at2759"/>
<name>A0A1W0WLV6_HYPEX</name>
<evidence type="ECO:0000313" key="14">
    <source>
        <dbReference type="Proteomes" id="UP000192578"/>
    </source>
</evidence>
<dbReference type="UniPathway" id="UPA00135">
    <property type="reaction ID" value="UER00198"/>
</dbReference>
<dbReference type="CDD" id="cd04309">
    <property type="entry name" value="HAD_PSP_eu"/>
    <property type="match status" value="1"/>
</dbReference>
<sequence>MPTKTPAAPVTNGRIKHRSVSYDPTPEQVKAIWRRTDAVCFDVDSTITPIEGIDEIATFCGVGKEVAEWTKQAMGGNLPFKTCLQERLNIIRPTRTQVESFMKKHPPVLTEGIVDLVDAIRAKGGVVYLISGGFDFFILPLAELLKIPEENVFCNRLMWYYNGEYAGFDESALTCDNGGKGRACGHLKRTHHYQNLVMIGDGSTDLEAAPPADAFIGFGGVVIRERVRREAKWFVTSFMELTDELTEADSDS</sequence>
<dbReference type="InterPro" id="IPR023214">
    <property type="entry name" value="HAD_sf"/>
</dbReference>
<keyword evidence="14" id="KW-1185">Reference proteome</keyword>
<keyword evidence="7" id="KW-0479">Metal-binding</keyword>
<dbReference type="EC" id="3.1.3.3" evidence="4"/>
<dbReference type="EMBL" id="MTYJ01000077">
    <property type="protein sequence ID" value="OQV16185.1"/>
    <property type="molecule type" value="Genomic_DNA"/>
</dbReference>
<keyword evidence="8" id="KW-0378">Hydrolase</keyword>
<dbReference type="Gene3D" id="3.40.50.1000">
    <property type="entry name" value="HAD superfamily/HAD-like"/>
    <property type="match status" value="1"/>
</dbReference>
<keyword evidence="9" id="KW-0460">Magnesium</keyword>
<dbReference type="InterPro" id="IPR036412">
    <property type="entry name" value="HAD-like_sf"/>
</dbReference>
<keyword evidence="6" id="KW-0028">Amino-acid biosynthesis</keyword>
<evidence type="ECO:0000256" key="2">
    <source>
        <dbReference type="ARBA" id="ARBA00005135"/>
    </source>
</evidence>
<comment type="similarity">
    <text evidence="3">Belongs to the HAD-like hydrolase superfamily. SerB family.</text>
</comment>
<dbReference type="GO" id="GO:0036424">
    <property type="term" value="F:L-phosphoserine phosphatase activity"/>
    <property type="evidence" value="ECO:0007669"/>
    <property type="project" value="InterPro"/>
</dbReference>
<comment type="cofactor">
    <cofactor evidence="1">
        <name>Mg(2+)</name>
        <dbReference type="ChEBI" id="CHEBI:18420"/>
    </cofactor>
</comment>
<comment type="caution">
    <text evidence="13">The sequence shown here is derived from an EMBL/GenBank/DDBJ whole genome shotgun (WGS) entry which is preliminary data.</text>
</comment>
<dbReference type="NCBIfam" id="TIGR00338">
    <property type="entry name" value="serB"/>
    <property type="match status" value="1"/>
</dbReference>
<dbReference type="InterPro" id="IPR004469">
    <property type="entry name" value="PSP"/>
</dbReference>
<dbReference type="PANTHER" id="PTHR43344">
    <property type="entry name" value="PHOSPHOSERINE PHOSPHATASE"/>
    <property type="match status" value="1"/>
</dbReference>
<evidence type="ECO:0000313" key="13">
    <source>
        <dbReference type="EMBL" id="OQV16185.1"/>
    </source>
</evidence>
<comment type="pathway">
    <text evidence="2">Amino-acid biosynthesis; L-serine biosynthesis; L-serine from 3-phospho-D-glycerate: step 3/3.</text>
</comment>